<dbReference type="InterPro" id="IPR046683">
    <property type="entry name" value="DUF6553"/>
</dbReference>
<evidence type="ECO:0000313" key="1">
    <source>
        <dbReference type="EMBL" id="QNM07321.1"/>
    </source>
</evidence>
<organism evidence="1 2">
    <name type="scientific">Wansuia hejianensis</name>
    <dbReference type="NCBI Taxonomy" id="2763667"/>
    <lineage>
        <taxon>Bacteria</taxon>
        <taxon>Bacillati</taxon>
        <taxon>Bacillota</taxon>
        <taxon>Clostridia</taxon>
        <taxon>Lachnospirales</taxon>
        <taxon>Lachnospiraceae</taxon>
        <taxon>Wansuia</taxon>
    </lineage>
</organism>
<evidence type="ECO:0000313" key="2">
    <source>
        <dbReference type="Proteomes" id="UP000515860"/>
    </source>
</evidence>
<dbReference type="EMBL" id="CP060635">
    <property type="protein sequence ID" value="QNM07321.1"/>
    <property type="molecule type" value="Genomic_DNA"/>
</dbReference>
<dbReference type="Proteomes" id="UP000515860">
    <property type="component" value="Chromosome"/>
</dbReference>
<dbReference type="Pfam" id="PF20190">
    <property type="entry name" value="DUF6553"/>
    <property type="match status" value="1"/>
</dbReference>
<name>A0A7G9G939_9FIRM</name>
<gene>
    <name evidence="1" type="ORF">H9Q79_10200</name>
</gene>
<keyword evidence="2" id="KW-1185">Reference proteome</keyword>
<dbReference type="KEGG" id="whj:H9Q79_10200"/>
<sequence>MRETTWVEQYYLEVDKEQRKEILDEGIEEEGMTPENELRTKLWEVRYSRQAKETAEVDHYIRGWMSMYYLKHSSKGFFSKKNYNKEKDQILKDWGVDIAREYGEAGEKVLYQELCNMTRLYLKLCKDDKSYSSILLGIGRMKDSSLVNKIAKDVYTLAYEIPQITNTVDVFRIFTKAATDTFYAVFPKERGVLEALIEGTAR</sequence>
<proteinExistence type="predicted"/>
<protein>
    <submittedName>
        <fullName evidence="1">Uncharacterized protein</fullName>
    </submittedName>
</protein>
<accession>A0A7G9G939</accession>
<dbReference type="AlphaFoldDB" id="A0A7G9G939"/>
<reference evidence="1 2" key="1">
    <citation type="submission" date="2020-08" db="EMBL/GenBank/DDBJ databases">
        <authorList>
            <person name="Liu C."/>
            <person name="Sun Q."/>
        </authorList>
    </citation>
    <scope>NUCLEOTIDE SEQUENCE [LARGE SCALE GENOMIC DNA]</scope>
    <source>
        <strain evidence="1 2">NSJ-29</strain>
    </source>
</reference>
<dbReference type="RefSeq" id="WP_118648445.1">
    <property type="nucleotide sequence ID" value="NZ_CP060635.1"/>
</dbReference>